<proteinExistence type="predicted"/>
<dbReference type="EMBL" id="BAABFT010000003">
    <property type="protein sequence ID" value="GAA4317929.1"/>
    <property type="molecule type" value="Genomic_DNA"/>
</dbReference>
<dbReference type="InterPro" id="IPR024311">
    <property type="entry name" value="Lipocalin-like"/>
</dbReference>
<evidence type="ECO:0000313" key="4">
    <source>
        <dbReference type="Proteomes" id="UP001500582"/>
    </source>
</evidence>
<protein>
    <recommendedName>
        <fullName evidence="2">Lipocalin-like domain-containing protein</fullName>
    </recommendedName>
</protein>
<comment type="caution">
    <text evidence="3">The sequence shown here is derived from an EMBL/GenBank/DDBJ whole genome shotgun (WGS) entry which is preliminary data.</text>
</comment>
<evidence type="ECO:0000313" key="3">
    <source>
        <dbReference type="EMBL" id="GAA4317929.1"/>
    </source>
</evidence>
<gene>
    <name evidence="3" type="ORF">GCM10023149_15730</name>
</gene>
<accession>A0ABP8G5X2</accession>
<keyword evidence="1" id="KW-1133">Transmembrane helix</keyword>
<feature type="domain" description="Lipocalin-like" evidence="2">
    <location>
        <begin position="55"/>
        <end position="140"/>
    </location>
</feature>
<organism evidence="3 4">
    <name type="scientific">Mucilaginibacter gynuensis</name>
    <dbReference type="NCBI Taxonomy" id="1302236"/>
    <lineage>
        <taxon>Bacteria</taxon>
        <taxon>Pseudomonadati</taxon>
        <taxon>Bacteroidota</taxon>
        <taxon>Sphingobacteriia</taxon>
        <taxon>Sphingobacteriales</taxon>
        <taxon>Sphingobacteriaceae</taxon>
        <taxon>Mucilaginibacter</taxon>
    </lineage>
</organism>
<sequence>MEGTTAVLLILYLNLITMFQITKRLFLLIFVISTLATANGCKKDSNKKNEDQASLKGKWTFTLENAKTYKNGALIYDVDDDGNGDSFLEFTDDKVTYTYRDETPQTYGYTYDASVKRLHIAGNDALTYEVETLTNKKLVLIWKSDVRGGGQMDVYTTTYTR</sequence>
<reference evidence="4" key="1">
    <citation type="journal article" date="2019" name="Int. J. Syst. Evol. Microbiol.">
        <title>The Global Catalogue of Microorganisms (GCM) 10K type strain sequencing project: providing services to taxonomists for standard genome sequencing and annotation.</title>
        <authorList>
            <consortium name="The Broad Institute Genomics Platform"/>
            <consortium name="The Broad Institute Genome Sequencing Center for Infectious Disease"/>
            <person name="Wu L."/>
            <person name="Ma J."/>
        </authorList>
    </citation>
    <scope>NUCLEOTIDE SEQUENCE [LARGE SCALE GENOMIC DNA]</scope>
    <source>
        <strain evidence="4">JCM 17705</strain>
    </source>
</reference>
<keyword evidence="4" id="KW-1185">Reference proteome</keyword>
<evidence type="ECO:0000259" key="2">
    <source>
        <dbReference type="Pfam" id="PF13648"/>
    </source>
</evidence>
<keyword evidence="1" id="KW-0472">Membrane</keyword>
<name>A0ABP8G5X2_9SPHI</name>
<feature type="transmembrane region" description="Helical" evidence="1">
    <location>
        <begin position="6"/>
        <end position="38"/>
    </location>
</feature>
<dbReference type="Pfam" id="PF13648">
    <property type="entry name" value="Lipocalin_4"/>
    <property type="match status" value="1"/>
</dbReference>
<dbReference type="Proteomes" id="UP001500582">
    <property type="component" value="Unassembled WGS sequence"/>
</dbReference>
<keyword evidence="1" id="KW-0812">Transmembrane</keyword>
<evidence type="ECO:0000256" key="1">
    <source>
        <dbReference type="SAM" id="Phobius"/>
    </source>
</evidence>